<feature type="domain" description="Poly A polymerase head" evidence="10">
    <location>
        <begin position="26"/>
        <end position="144"/>
    </location>
</feature>
<dbReference type="EMBL" id="BMGR01000001">
    <property type="protein sequence ID" value="GGF89036.1"/>
    <property type="molecule type" value="Genomic_DNA"/>
</dbReference>
<keyword evidence="3" id="KW-0819">tRNA processing</keyword>
<dbReference type="Pfam" id="PF12627">
    <property type="entry name" value="PolyA_pol_RNAbd"/>
    <property type="match status" value="1"/>
</dbReference>
<dbReference type="Gene3D" id="3.30.460.10">
    <property type="entry name" value="Beta Polymerase, domain 2"/>
    <property type="match status" value="1"/>
</dbReference>
<feature type="domain" description="tRNA nucleotidyltransferase/poly(A) polymerase RNA and SrmB- binding" evidence="11">
    <location>
        <begin position="178"/>
        <end position="228"/>
    </location>
</feature>
<dbReference type="InterPro" id="IPR032828">
    <property type="entry name" value="PolyA_RNA-bd"/>
</dbReference>
<gene>
    <name evidence="13" type="primary">cca</name>
    <name evidence="13" type="ORF">GCM10010916_02930</name>
</gene>
<dbReference type="InterPro" id="IPR050264">
    <property type="entry name" value="Bact_CCA-adding_enz_type3_sf"/>
</dbReference>
<comment type="cofactor">
    <cofactor evidence="1">
        <name>Mg(2+)</name>
        <dbReference type="ChEBI" id="CHEBI:18420"/>
    </cofactor>
</comment>
<dbReference type="GO" id="GO:0046872">
    <property type="term" value="F:metal ion binding"/>
    <property type="evidence" value="ECO:0007669"/>
    <property type="project" value="UniProtKB-KW"/>
</dbReference>
<evidence type="ECO:0000256" key="2">
    <source>
        <dbReference type="ARBA" id="ARBA00022679"/>
    </source>
</evidence>
<evidence type="ECO:0000256" key="7">
    <source>
        <dbReference type="ARBA" id="ARBA00022842"/>
    </source>
</evidence>
<dbReference type="SUPFAM" id="SSF81301">
    <property type="entry name" value="Nucleotidyltransferase"/>
    <property type="match status" value="1"/>
</dbReference>
<name>A0A917CJ27_9BACL</name>
<dbReference type="InterPro" id="IPR002646">
    <property type="entry name" value="PolA_pol_head_dom"/>
</dbReference>
<evidence type="ECO:0000256" key="3">
    <source>
        <dbReference type="ARBA" id="ARBA00022694"/>
    </source>
</evidence>
<dbReference type="Proteomes" id="UP000644756">
    <property type="component" value="Unassembled WGS sequence"/>
</dbReference>
<keyword evidence="2 9" id="KW-0808">Transferase</keyword>
<dbReference type="PANTHER" id="PTHR46173:SF1">
    <property type="entry name" value="CCA TRNA NUCLEOTIDYLTRANSFERASE 1, MITOCHONDRIAL"/>
    <property type="match status" value="1"/>
</dbReference>
<evidence type="ECO:0000256" key="5">
    <source>
        <dbReference type="ARBA" id="ARBA00022723"/>
    </source>
</evidence>
<reference evidence="13" key="2">
    <citation type="submission" date="2020-09" db="EMBL/GenBank/DDBJ databases">
        <authorList>
            <person name="Sun Q."/>
            <person name="Zhou Y."/>
        </authorList>
    </citation>
    <scope>NUCLEOTIDE SEQUENCE</scope>
    <source>
        <strain evidence="13">CGMCC 1.12987</strain>
    </source>
</reference>
<accession>A0A917CJ27</accession>
<dbReference type="RefSeq" id="WP_188528312.1">
    <property type="nucleotide sequence ID" value="NZ_BMGR01000001.1"/>
</dbReference>
<organism evidence="13 14">
    <name type="scientific">Paenibacillus abyssi</name>
    <dbReference type="NCBI Taxonomy" id="1340531"/>
    <lineage>
        <taxon>Bacteria</taxon>
        <taxon>Bacillati</taxon>
        <taxon>Bacillota</taxon>
        <taxon>Bacilli</taxon>
        <taxon>Bacillales</taxon>
        <taxon>Paenibacillaceae</taxon>
        <taxon>Paenibacillus</taxon>
    </lineage>
</organism>
<dbReference type="Gene3D" id="1.10.246.80">
    <property type="match status" value="1"/>
</dbReference>
<dbReference type="Pfam" id="PF13735">
    <property type="entry name" value="tRNA_NucTran2_2"/>
    <property type="match status" value="1"/>
</dbReference>
<evidence type="ECO:0000259" key="11">
    <source>
        <dbReference type="Pfam" id="PF12627"/>
    </source>
</evidence>
<dbReference type="AlphaFoldDB" id="A0A917CJ27"/>
<dbReference type="GO" id="GO:0016779">
    <property type="term" value="F:nucleotidyltransferase activity"/>
    <property type="evidence" value="ECO:0007669"/>
    <property type="project" value="UniProtKB-KW"/>
</dbReference>
<dbReference type="GO" id="GO:0000049">
    <property type="term" value="F:tRNA binding"/>
    <property type="evidence" value="ECO:0007669"/>
    <property type="project" value="TreeGrafter"/>
</dbReference>
<comment type="caution">
    <text evidence="13">The sequence shown here is derived from an EMBL/GenBank/DDBJ whole genome shotgun (WGS) entry which is preliminary data.</text>
</comment>
<proteinExistence type="inferred from homology"/>
<dbReference type="GO" id="GO:0008033">
    <property type="term" value="P:tRNA processing"/>
    <property type="evidence" value="ECO:0007669"/>
    <property type="project" value="UniProtKB-KW"/>
</dbReference>
<reference evidence="13" key="1">
    <citation type="journal article" date="2014" name="Int. J. Syst. Evol. Microbiol.">
        <title>Complete genome sequence of Corynebacterium casei LMG S-19264T (=DSM 44701T), isolated from a smear-ripened cheese.</title>
        <authorList>
            <consortium name="US DOE Joint Genome Institute (JGI-PGF)"/>
            <person name="Walter F."/>
            <person name="Albersmeier A."/>
            <person name="Kalinowski J."/>
            <person name="Ruckert C."/>
        </authorList>
    </citation>
    <scope>NUCLEOTIDE SEQUENCE</scope>
    <source>
        <strain evidence="13">CGMCC 1.12987</strain>
    </source>
</reference>
<dbReference type="CDD" id="cd05398">
    <property type="entry name" value="NT_ClassII-CCAase"/>
    <property type="match status" value="1"/>
</dbReference>
<comment type="similarity">
    <text evidence="9">Belongs to the tRNA nucleotidyltransferase/poly(A) polymerase family.</text>
</comment>
<dbReference type="GO" id="GO:0000166">
    <property type="term" value="F:nucleotide binding"/>
    <property type="evidence" value="ECO:0007669"/>
    <property type="project" value="UniProtKB-KW"/>
</dbReference>
<evidence type="ECO:0000256" key="9">
    <source>
        <dbReference type="RuleBase" id="RU003953"/>
    </source>
</evidence>
<evidence type="ECO:0000256" key="6">
    <source>
        <dbReference type="ARBA" id="ARBA00022741"/>
    </source>
</evidence>
<keyword evidence="8 9" id="KW-0694">RNA-binding</keyword>
<feature type="domain" description="CCA-adding enzyme C-terminal" evidence="12">
    <location>
        <begin position="262"/>
        <end position="423"/>
    </location>
</feature>
<protein>
    <submittedName>
        <fullName evidence="13">CCA-adding enzyme</fullName>
    </submittedName>
</protein>
<dbReference type="InterPro" id="IPR032810">
    <property type="entry name" value="CCA-adding_enz_C"/>
</dbReference>
<keyword evidence="6" id="KW-0547">Nucleotide-binding</keyword>
<evidence type="ECO:0000256" key="1">
    <source>
        <dbReference type="ARBA" id="ARBA00001946"/>
    </source>
</evidence>
<dbReference type="Gene3D" id="1.10.3090.10">
    <property type="entry name" value="cca-adding enzyme, domain 2"/>
    <property type="match status" value="1"/>
</dbReference>
<dbReference type="Pfam" id="PF01743">
    <property type="entry name" value="PolyA_pol"/>
    <property type="match status" value="1"/>
</dbReference>
<evidence type="ECO:0000256" key="8">
    <source>
        <dbReference type="ARBA" id="ARBA00022884"/>
    </source>
</evidence>
<evidence type="ECO:0000313" key="14">
    <source>
        <dbReference type="Proteomes" id="UP000644756"/>
    </source>
</evidence>
<evidence type="ECO:0000259" key="12">
    <source>
        <dbReference type="Pfam" id="PF13735"/>
    </source>
</evidence>
<evidence type="ECO:0000313" key="13">
    <source>
        <dbReference type="EMBL" id="GGF89036.1"/>
    </source>
</evidence>
<keyword evidence="7" id="KW-0460">Magnesium</keyword>
<dbReference type="InterPro" id="IPR043519">
    <property type="entry name" value="NT_sf"/>
</dbReference>
<evidence type="ECO:0000259" key="10">
    <source>
        <dbReference type="Pfam" id="PF01743"/>
    </source>
</evidence>
<sequence>MITNPVLQAALPLLSALEQQHFEAVFVGGCVRDDRIGRPITDVDIATSAKPEDVCRIFPRTIPTGLKHGTVTVLLDGTTYEVTTYRKESAYEAFRRPAEVEFITELTEDLRRRDFTINAMALRGDGKLIDPFGGLQDLQDGIIRCVGDADARFQEDALRMLRGIRFAAQFGESREPIFPRTWEAMLRRRDLLRHVAMERVGVELDKMMMGKRPDYAFDLLIHSGLLQRTKEQLTLPDPAWGDWRALIDSSRVNTGPLTLLSNPNERWAAFGLTRGMDEHHMESWFRALRFAGRRSAQICAVISFHRHWLASVEAAGASDDSRLIDRLWMDQVIRFGRETTQTWLNMVREFEGMNPWGELAERLQILLDQMPAASLKELAVNGNDLMRALRRSPGVWLHTCLQQLLRDAASAVVPNNKQSLLQHAETLVSEEPL</sequence>
<keyword evidence="5" id="KW-0479">Metal-binding</keyword>
<dbReference type="SUPFAM" id="SSF81891">
    <property type="entry name" value="Poly A polymerase C-terminal region-like"/>
    <property type="match status" value="1"/>
</dbReference>
<keyword evidence="4" id="KW-0548">Nucleotidyltransferase</keyword>
<evidence type="ECO:0000256" key="4">
    <source>
        <dbReference type="ARBA" id="ARBA00022695"/>
    </source>
</evidence>
<dbReference type="NCBIfam" id="NF009814">
    <property type="entry name" value="PRK13299.1"/>
    <property type="match status" value="1"/>
</dbReference>
<dbReference type="PANTHER" id="PTHR46173">
    <property type="entry name" value="CCA TRNA NUCLEOTIDYLTRANSFERASE 1, MITOCHONDRIAL"/>
    <property type="match status" value="1"/>
</dbReference>
<keyword evidence="14" id="KW-1185">Reference proteome</keyword>